<evidence type="ECO:0000256" key="12">
    <source>
        <dbReference type="SAM" id="Phobius"/>
    </source>
</evidence>
<keyword evidence="12" id="KW-0472">Membrane</keyword>
<dbReference type="Proteomes" id="UP001519305">
    <property type="component" value="Unassembled WGS sequence"/>
</dbReference>
<evidence type="ECO:0000256" key="7">
    <source>
        <dbReference type="ARBA" id="ARBA00022777"/>
    </source>
</evidence>
<dbReference type="InterPro" id="IPR004358">
    <property type="entry name" value="Sig_transdc_His_kin-like_C"/>
</dbReference>
<dbReference type="InterPro" id="IPR005467">
    <property type="entry name" value="His_kinase_dom"/>
</dbReference>
<proteinExistence type="predicted"/>
<keyword evidence="6 12" id="KW-0812">Transmembrane</keyword>
<dbReference type="Pfam" id="PF02518">
    <property type="entry name" value="HATPase_c"/>
    <property type="match status" value="1"/>
</dbReference>
<reference evidence="15 16" key="1">
    <citation type="submission" date="2021-03" db="EMBL/GenBank/DDBJ databases">
        <title>Sequencing the genomes of 1000 actinobacteria strains.</title>
        <authorList>
            <person name="Klenk H.-P."/>
        </authorList>
    </citation>
    <scope>NUCLEOTIDE SEQUENCE [LARGE SCALE GENOMIC DNA]</scope>
    <source>
        <strain evidence="15 16">DSM 44506</strain>
    </source>
</reference>
<comment type="caution">
    <text evidence="15">The sequence shown here is derived from an EMBL/GenBank/DDBJ whole genome shotgun (WGS) entry which is preliminary data.</text>
</comment>
<dbReference type="SMART" id="SM00387">
    <property type="entry name" value="HATPase_c"/>
    <property type="match status" value="1"/>
</dbReference>
<dbReference type="InterPro" id="IPR003660">
    <property type="entry name" value="HAMP_dom"/>
</dbReference>
<evidence type="ECO:0000256" key="4">
    <source>
        <dbReference type="ARBA" id="ARBA00022553"/>
    </source>
</evidence>
<dbReference type="Gene3D" id="3.30.565.10">
    <property type="entry name" value="Histidine kinase-like ATPase, C-terminal domain"/>
    <property type="match status" value="1"/>
</dbReference>
<dbReference type="RefSeq" id="WP_209654072.1">
    <property type="nucleotide sequence ID" value="NZ_CP047357.1"/>
</dbReference>
<dbReference type="CDD" id="cd06225">
    <property type="entry name" value="HAMP"/>
    <property type="match status" value="1"/>
</dbReference>
<name>A0ABS4UA66_9CORY</name>
<feature type="domain" description="Histidine kinase" evidence="13">
    <location>
        <begin position="290"/>
        <end position="507"/>
    </location>
</feature>
<dbReference type="Gene3D" id="1.10.287.130">
    <property type="match status" value="1"/>
</dbReference>
<evidence type="ECO:0000256" key="2">
    <source>
        <dbReference type="ARBA" id="ARBA00004236"/>
    </source>
</evidence>
<dbReference type="PRINTS" id="PR00344">
    <property type="entry name" value="BCTRLSENSOR"/>
</dbReference>
<feature type="region of interest" description="Disordered" evidence="11">
    <location>
        <begin position="510"/>
        <end position="557"/>
    </location>
</feature>
<evidence type="ECO:0000256" key="8">
    <source>
        <dbReference type="ARBA" id="ARBA00022989"/>
    </source>
</evidence>
<keyword evidence="5 15" id="KW-0808">Transferase</keyword>
<dbReference type="PANTHER" id="PTHR43711">
    <property type="entry name" value="TWO-COMPONENT HISTIDINE KINASE"/>
    <property type="match status" value="1"/>
</dbReference>
<dbReference type="Pfam" id="PF00512">
    <property type="entry name" value="HisKA"/>
    <property type="match status" value="1"/>
</dbReference>
<feature type="transmembrane region" description="Helical" evidence="12">
    <location>
        <begin position="197"/>
        <end position="222"/>
    </location>
</feature>
<comment type="catalytic activity">
    <reaction evidence="1">
        <text>ATP + protein L-histidine = ADP + protein N-phospho-L-histidine.</text>
        <dbReference type="EC" id="2.7.13.3"/>
    </reaction>
</comment>
<evidence type="ECO:0000259" key="13">
    <source>
        <dbReference type="PROSITE" id="PS50109"/>
    </source>
</evidence>
<gene>
    <name evidence="15" type="ORF">JOF33_002093</name>
</gene>
<feature type="compositionally biased region" description="Basic and acidic residues" evidence="11">
    <location>
        <begin position="537"/>
        <end position="557"/>
    </location>
</feature>
<feature type="domain" description="HAMP" evidence="14">
    <location>
        <begin position="223"/>
        <end position="275"/>
    </location>
</feature>
<evidence type="ECO:0000313" key="16">
    <source>
        <dbReference type="Proteomes" id="UP001519305"/>
    </source>
</evidence>
<sequence>MAEGWWKPGDWLGRAWKRILRSWRTSLQVRVVTSVMVVSVLVVGMLGFALVSIVAQRLLDAKFNVANEEIDRARVVVEQTIAASGADGVQAKLNAGREALADRQSGTSTGSATVYDAVLIAPGGNDDAIRSPVDGYVPVQLRPFIQEGQVSYQYAVMEARDGSSYSALVIGTPTSSDVQGLELYLIMPLTAEESTLALVRGLFAGATVVMTLLLVGITWLFANQVTGPVRSAARIAERFASGHLRERMAVEGEDEMARLAVSFNKMAESLSLQIHQLEEYGDLQRQFTSDVSHELRTPLTTVRMAADLIADGAEDLDPATQRASELMIAELDRFEMLLADLLEISRHDAGVADLSAERVDMRQCIDAAYLPLQVVAQESGTEIILDMPDEPVPASVDSRRIERVLRNLIANAIDHSEGNPVIIALRADEHVVACTVTDRGVGLKPEQEELVFNRFWRADPSRERRTGGTGLGLAIAREDALLHGGRLEAHGVPGIGSCFRLRLPLEPGGPVDTEPLPLEVPGAPAPAPRAEVFDALVAKREPEPKPDSETEAEGDRP</sequence>
<comment type="subcellular location">
    <subcellularLocation>
        <location evidence="2">Cell membrane</location>
    </subcellularLocation>
</comment>
<dbReference type="PANTHER" id="PTHR43711:SF1">
    <property type="entry name" value="HISTIDINE KINASE 1"/>
    <property type="match status" value="1"/>
</dbReference>
<accession>A0ABS4UA66</accession>
<dbReference type="InterPro" id="IPR050736">
    <property type="entry name" value="Sensor_HK_Regulatory"/>
</dbReference>
<dbReference type="Gene3D" id="6.10.340.10">
    <property type="match status" value="1"/>
</dbReference>
<keyword evidence="4" id="KW-0597">Phosphoprotein</keyword>
<evidence type="ECO:0000256" key="9">
    <source>
        <dbReference type="ARBA" id="ARBA00023012"/>
    </source>
</evidence>
<dbReference type="InterPro" id="IPR047669">
    <property type="entry name" value="MtrAB_MtrB"/>
</dbReference>
<dbReference type="InterPro" id="IPR036890">
    <property type="entry name" value="HATPase_C_sf"/>
</dbReference>
<evidence type="ECO:0000256" key="1">
    <source>
        <dbReference type="ARBA" id="ARBA00000085"/>
    </source>
</evidence>
<dbReference type="SMART" id="SM00304">
    <property type="entry name" value="HAMP"/>
    <property type="match status" value="1"/>
</dbReference>
<dbReference type="GO" id="GO:0004673">
    <property type="term" value="F:protein histidine kinase activity"/>
    <property type="evidence" value="ECO:0007669"/>
    <property type="project" value="UniProtKB-EC"/>
</dbReference>
<dbReference type="SUPFAM" id="SSF55874">
    <property type="entry name" value="ATPase domain of HSP90 chaperone/DNA topoisomerase II/histidine kinase"/>
    <property type="match status" value="1"/>
</dbReference>
<dbReference type="InterPro" id="IPR036097">
    <property type="entry name" value="HisK_dim/P_sf"/>
</dbReference>
<dbReference type="SUPFAM" id="SSF47384">
    <property type="entry name" value="Homodimeric domain of signal transducing histidine kinase"/>
    <property type="match status" value="1"/>
</dbReference>
<evidence type="ECO:0000256" key="3">
    <source>
        <dbReference type="ARBA" id="ARBA00012438"/>
    </source>
</evidence>
<dbReference type="SUPFAM" id="SSF158472">
    <property type="entry name" value="HAMP domain-like"/>
    <property type="match status" value="1"/>
</dbReference>
<dbReference type="CDD" id="cd00075">
    <property type="entry name" value="HATPase"/>
    <property type="match status" value="1"/>
</dbReference>
<dbReference type="NCBIfam" id="NF040691">
    <property type="entry name" value="MtrAB_MtrB"/>
    <property type="match status" value="1"/>
</dbReference>
<dbReference type="Pfam" id="PF00672">
    <property type="entry name" value="HAMP"/>
    <property type="match status" value="1"/>
</dbReference>
<evidence type="ECO:0000259" key="14">
    <source>
        <dbReference type="PROSITE" id="PS50885"/>
    </source>
</evidence>
<evidence type="ECO:0000256" key="6">
    <source>
        <dbReference type="ARBA" id="ARBA00022692"/>
    </source>
</evidence>
<feature type="transmembrane region" description="Helical" evidence="12">
    <location>
        <begin position="31"/>
        <end position="55"/>
    </location>
</feature>
<evidence type="ECO:0000256" key="10">
    <source>
        <dbReference type="ARBA" id="ARBA00035305"/>
    </source>
</evidence>
<dbReference type="PROSITE" id="PS50109">
    <property type="entry name" value="HIS_KIN"/>
    <property type="match status" value="1"/>
</dbReference>
<protein>
    <recommendedName>
        <fullName evidence="10">Sensor histidine kinase MtrB</fullName>
        <ecNumber evidence="3">2.7.13.3</ecNumber>
    </recommendedName>
</protein>
<keyword evidence="16" id="KW-1185">Reference proteome</keyword>
<dbReference type="InterPro" id="IPR003661">
    <property type="entry name" value="HisK_dim/P_dom"/>
</dbReference>
<keyword evidence="9" id="KW-0902">Two-component regulatory system</keyword>
<dbReference type="InterPro" id="IPR003594">
    <property type="entry name" value="HATPase_dom"/>
</dbReference>
<dbReference type="CDD" id="cd00082">
    <property type="entry name" value="HisKA"/>
    <property type="match status" value="1"/>
</dbReference>
<organism evidence="15 16">
    <name type="scientific">Corynebacterium freneyi</name>
    <dbReference type="NCBI Taxonomy" id="134034"/>
    <lineage>
        <taxon>Bacteria</taxon>
        <taxon>Bacillati</taxon>
        <taxon>Actinomycetota</taxon>
        <taxon>Actinomycetes</taxon>
        <taxon>Mycobacteriales</taxon>
        <taxon>Corynebacteriaceae</taxon>
        <taxon>Corynebacterium</taxon>
    </lineage>
</organism>
<evidence type="ECO:0000256" key="11">
    <source>
        <dbReference type="SAM" id="MobiDB-lite"/>
    </source>
</evidence>
<evidence type="ECO:0000256" key="5">
    <source>
        <dbReference type="ARBA" id="ARBA00022679"/>
    </source>
</evidence>
<keyword evidence="7 15" id="KW-0418">Kinase</keyword>
<dbReference type="EC" id="2.7.13.3" evidence="3"/>
<keyword evidence="8 12" id="KW-1133">Transmembrane helix</keyword>
<evidence type="ECO:0000313" key="15">
    <source>
        <dbReference type="EMBL" id="MBP2333394.1"/>
    </source>
</evidence>
<dbReference type="SMART" id="SM00388">
    <property type="entry name" value="HisKA"/>
    <property type="match status" value="1"/>
</dbReference>
<dbReference type="EMBL" id="JAGINY010000001">
    <property type="protein sequence ID" value="MBP2333394.1"/>
    <property type="molecule type" value="Genomic_DNA"/>
</dbReference>
<dbReference type="PROSITE" id="PS50885">
    <property type="entry name" value="HAMP"/>
    <property type="match status" value="1"/>
</dbReference>